<feature type="compositionally biased region" description="Polar residues" evidence="8">
    <location>
        <begin position="448"/>
        <end position="457"/>
    </location>
</feature>
<evidence type="ECO:0000256" key="2">
    <source>
        <dbReference type="ARBA" id="ARBA00009085"/>
    </source>
</evidence>
<feature type="region of interest" description="Disordered" evidence="8">
    <location>
        <begin position="448"/>
        <end position="478"/>
    </location>
</feature>
<keyword evidence="5 7" id="KW-0378">Hydrolase</keyword>
<evidence type="ECO:0000256" key="5">
    <source>
        <dbReference type="ARBA" id="ARBA00022801"/>
    </source>
</evidence>
<dbReference type="InterPro" id="IPR050164">
    <property type="entry name" value="Peptidase_C19"/>
</dbReference>
<dbReference type="InterPro" id="IPR028889">
    <property type="entry name" value="USP"/>
</dbReference>
<keyword evidence="11" id="KW-1185">Reference proteome</keyword>
<dbReference type="EMBL" id="JANBOH010000202">
    <property type="protein sequence ID" value="KAJ1643979.1"/>
    <property type="molecule type" value="Genomic_DNA"/>
</dbReference>
<reference evidence="10" key="1">
    <citation type="submission" date="2022-07" db="EMBL/GenBank/DDBJ databases">
        <title>Phylogenomic reconstructions and comparative analyses of Kickxellomycotina fungi.</title>
        <authorList>
            <person name="Reynolds N.K."/>
            <person name="Stajich J.E."/>
            <person name="Barry K."/>
            <person name="Grigoriev I.V."/>
            <person name="Crous P."/>
            <person name="Smith M.E."/>
        </authorList>
    </citation>
    <scope>NUCLEOTIDE SEQUENCE</scope>
    <source>
        <strain evidence="10">NBRC 105413</strain>
    </source>
</reference>
<evidence type="ECO:0000256" key="3">
    <source>
        <dbReference type="ARBA" id="ARBA00022670"/>
    </source>
</evidence>
<feature type="compositionally biased region" description="Polar residues" evidence="8">
    <location>
        <begin position="687"/>
        <end position="702"/>
    </location>
</feature>
<sequence>MAPGLAVAKHPVVDIKKSNGYHVDALLAQQGKADKVLLRRRIEFRLAMQPDAKMDMLRKKYKPINDLGAKSGHVDSDKTKAGSKSSLKQPKKDDADGGSLENNGLVENSGFRRAAHSLFPSERLSNGWKQVRPIGPGLNNLGNTCFLNSVLQCLTYTPSLAEYMLTREHSASCRAGDNCLLCRFEAHVVRALSKREGSSLSPKSIVGRLKLVAKHMRVGRQEDSHELLRLLIESFQRSLLYGIDPKIDRRIQETTLVHQVFGGYLQSQVKCSRCGYDSNTFEPNLDISLDIQSGGGSVTKALRAFIRPETLTKSNRYKCDKCSKLVDATKQMTIYRLPQTLTLQLKRFSIFGGGKINRFAEFPLSLNMESYVSSNSSESGPYIYNLYAVLVHAGGTARSGHYFCYVKSPAGVWYEMNDSMVHQVSERTVLKQNAYLLFYERDMSARSSTSLNKQASNGEIKKKKKKMGQEKQKIAADVTGREDLGQSVSSSAISYPLLASEDTDLIRLGSKKKNKNKNKNKDKIRSTEDRSADTAAPSDVVNGNSHAAESSSKVKVKVKAANGLADAFESSSKEIDSLLHTSDRSNAGGAKEEKPESQQTDRAIKKIVADVNDNIPSVSGWTVRTKAADSALNKSNSKVISWNEDLASKQAKIAAIAESKAANGSWNVSSVRPDRLSQYGVAVESWNGDSSSSASIAANGQGKSEKDGLAAKKRNRRPDAYDAEYDRGRVKKVRKAKFNQFAATINPFQKVGERISKKKHK</sequence>
<evidence type="ECO:0000256" key="6">
    <source>
        <dbReference type="ARBA" id="ARBA00022807"/>
    </source>
</evidence>
<keyword evidence="4 7" id="KW-0833">Ubl conjugation pathway</keyword>
<dbReference type="InterPro" id="IPR038765">
    <property type="entry name" value="Papain-like_cys_pep_sf"/>
</dbReference>
<dbReference type="PROSITE" id="PS00972">
    <property type="entry name" value="USP_1"/>
    <property type="match status" value="1"/>
</dbReference>
<dbReference type="Proteomes" id="UP001145021">
    <property type="component" value="Unassembled WGS sequence"/>
</dbReference>
<feature type="region of interest" description="Disordered" evidence="8">
    <location>
        <begin position="580"/>
        <end position="602"/>
    </location>
</feature>
<feature type="compositionally biased region" description="Basic residues" evidence="8">
    <location>
        <begin position="509"/>
        <end position="518"/>
    </location>
</feature>
<organism evidence="10 11">
    <name type="scientific">Coemansia asiatica</name>
    <dbReference type="NCBI Taxonomy" id="1052880"/>
    <lineage>
        <taxon>Eukaryota</taxon>
        <taxon>Fungi</taxon>
        <taxon>Fungi incertae sedis</taxon>
        <taxon>Zoopagomycota</taxon>
        <taxon>Kickxellomycotina</taxon>
        <taxon>Kickxellomycetes</taxon>
        <taxon>Kickxellales</taxon>
        <taxon>Kickxellaceae</taxon>
        <taxon>Coemansia</taxon>
    </lineage>
</organism>
<dbReference type="GO" id="GO:0005634">
    <property type="term" value="C:nucleus"/>
    <property type="evidence" value="ECO:0007669"/>
    <property type="project" value="TreeGrafter"/>
</dbReference>
<dbReference type="PROSITE" id="PS50235">
    <property type="entry name" value="USP_3"/>
    <property type="match status" value="1"/>
</dbReference>
<comment type="caution">
    <text evidence="10">The sequence shown here is derived from an EMBL/GenBank/DDBJ whole genome shotgun (WGS) entry which is preliminary data.</text>
</comment>
<dbReference type="Gene3D" id="3.90.70.10">
    <property type="entry name" value="Cysteine proteinases"/>
    <property type="match status" value="1"/>
</dbReference>
<keyword evidence="3 7" id="KW-0645">Protease</keyword>
<feature type="region of interest" description="Disordered" evidence="8">
    <location>
        <begin position="686"/>
        <end position="726"/>
    </location>
</feature>
<feature type="compositionally biased region" description="Basic and acidic residues" evidence="8">
    <location>
        <begin position="467"/>
        <end position="478"/>
    </location>
</feature>
<accession>A0A9W7XGD5</accession>
<feature type="compositionally biased region" description="Basic and acidic residues" evidence="8">
    <location>
        <begin position="717"/>
        <end position="726"/>
    </location>
</feature>
<evidence type="ECO:0000256" key="4">
    <source>
        <dbReference type="ARBA" id="ARBA00022786"/>
    </source>
</evidence>
<evidence type="ECO:0000313" key="10">
    <source>
        <dbReference type="EMBL" id="KAJ1643979.1"/>
    </source>
</evidence>
<keyword evidence="6 7" id="KW-0788">Thiol protease</keyword>
<evidence type="ECO:0000256" key="8">
    <source>
        <dbReference type="SAM" id="MobiDB-lite"/>
    </source>
</evidence>
<dbReference type="GO" id="GO:0005829">
    <property type="term" value="C:cytosol"/>
    <property type="evidence" value="ECO:0007669"/>
    <property type="project" value="TreeGrafter"/>
</dbReference>
<dbReference type="InterPro" id="IPR018200">
    <property type="entry name" value="USP_CS"/>
</dbReference>
<proteinExistence type="inferred from homology"/>
<dbReference type="PROSITE" id="PS00973">
    <property type="entry name" value="USP_2"/>
    <property type="match status" value="1"/>
</dbReference>
<dbReference type="Pfam" id="PF00443">
    <property type="entry name" value="UCH"/>
    <property type="match status" value="1"/>
</dbReference>
<dbReference type="EC" id="3.4.19.12" evidence="7"/>
<dbReference type="FunFam" id="3.90.70.10:FF:000119">
    <property type="entry name" value="Ubiquitin specific peptidase 36"/>
    <property type="match status" value="1"/>
</dbReference>
<dbReference type="PANTHER" id="PTHR24006">
    <property type="entry name" value="UBIQUITIN CARBOXYL-TERMINAL HYDROLASE"/>
    <property type="match status" value="1"/>
</dbReference>
<name>A0A9W7XGD5_9FUNG</name>
<evidence type="ECO:0000313" key="11">
    <source>
        <dbReference type="Proteomes" id="UP001145021"/>
    </source>
</evidence>
<evidence type="ECO:0000256" key="1">
    <source>
        <dbReference type="ARBA" id="ARBA00000707"/>
    </source>
</evidence>
<feature type="domain" description="USP" evidence="9">
    <location>
        <begin position="136"/>
        <end position="442"/>
    </location>
</feature>
<feature type="compositionally biased region" description="Basic and acidic residues" evidence="8">
    <location>
        <begin position="519"/>
        <end position="532"/>
    </location>
</feature>
<dbReference type="AlphaFoldDB" id="A0A9W7XGD5"/>
<comment type="catalytic activity">
    <reaction evidence="1 7">
        <text>Thiol-dependent hydrolysis of ester, thioester, amide, peptide and isopeptide bonds formed by the C-terminal Gly of ubiquitin (a 76-residue protein attached to proteins as an intracellular targeting signal).</text>
        <dbReference type="EC" id="3.4.19.12"/>
    </reaction>
</comment>
<evidence type="ECO:0000259" key="9">
    <source>
        <dbReference type="PROSITE" id="PS50235"/>
    </source>
</evidence>
<dbReference type="SUPFAM" id="SSF54001">
    <property type="entry name" value="Cysteine proteinases"/>
    <property type="match status" value="1"/>
</dbReference>
<dbReference type="GO" id="GO:0016579">
    <property type="term" value="P:protein deubiquitination"/>
    <property type="evidence" value="ECO:0007669"/>
    <property type="project" value="InterPro"/>
</dbReference>
<dbReference type="InterPro" id="IPR001394">
    <property type="entry name" value="Peptidase_C19_UCH"/>
</dbReference>
<dbReference type="GO" id="GO:0006508">
    <property type="term" value="P:proteolysis"/>
    <property type="evidence" value="ECO:0007669"/>
    <property type="project" value="UniProtKB-KW"/>
</dbReference>
<feature type="region of interest" description="Disordered" evidence="8">
    <location>
        <begin position="509"/>
        <end position="555"/>
    </location>
</feature>
<dbReference type="PANTHER" id="PTHR24006:SF758">
    <property type="entry name" value="UBIQUITIN CARBOXYL-TERMINAL HYDROLASE 36"/>
    <property type="match status" value="1"/>
</dbReference>
<dbReference type="CDD" id="cd02661">
    <property type="entry name" value="Peptidase_C19E"/>
    <property type="match status" value="1"/>
</dbReference>
<protein>
    <recommendedName>
        <fullName evidence="7">Ubiquitin carboxyl-terminal hydrolase</fullName>
        <ecNumber evidence="7">3.4.19.12</ecNumber>
    </recommendedName>
</protein>
<gene>
    <name evidence="10" type="ORF">LPJ64_004292</name>
</gene>
<comment type="similarity">
    <text evidence="2 7">Belongs to the peptidase C19 family.</text>
</comment>
<feature type="region of interest" description="Disordered" evidence="8">
    <location>
        <begin position="67"/>
        <end position="106"/>
    </location>
</feature>
<evidence type="ECO:0000256" key="7">
    <source>
        <dbReference type="RuleBase" id="RU366025"/>
    </source>
</evidence>
<dbReference type="GO" id="GO:0004843">
    <property type="term" value="F:cysteine-type deubiquitinase activity"/>
    <property type="evidence" value="ECO:0007669"/>
    <property type="project" value="UniProtKB-UniRule"/>
</dbReference>